<dbReference type="PANTHER" id="PTHR22960">
    <property type="entry name" value="MOLYBDOPTERIN COFACTOR SYNTHESIS PROTEIN A"/>
    <property type="match status" value="1"/>
</dbReference>
<dbReference type="InterPro" id="IPR047594">
    <property type="entry name" value="MoaC_bact/euk"/>
</dbReference>
<dbReference type="VEuPathDB" id="FungiDB:SPSK_04550"/>
<dbReference type="PANTHER" id="PTHR22960:SF0">
    <property type="entry name" value="MOLYBDENUM COFACTOR BIOSYNTHESIS PROTEIN 1"/>
    <property type="match status" value="1"/>
</dbReference>
<comment type="caution">
    <text evidence="8">The sequence shown here is derived from an EMBL/GenBank/DDBJ whole genome shotgun (WGS) entry which is preliminary data.</text>
</comment>
<evidence type="ECO:0000256" key="5">
    <source>
        <dbReference type="ARBA" id="ARBA00023239"/>
    </source>
</evidence>
<evidence type="ECO:0000256" key="3">
    <source>
        <dbReference type="ARBA" id="ARBA00012575"/>
    </source>
</evidence>
<keyword evidence="5" id="KW-0456">Lyase</keyword>
<dbReference type="UniPathway" id="UPA00344"/>
<dbReference type="HAMAP" id="MF_01224_B">
    <property type="entry name" value="MoaC_B"/>
    <property type="match status" value="1"/>
</dbReference>
<dbReference type="Pfam" id="PF01967">
    <property type="entry name" value="MoaC"/>
    <property type="match status" value="1"/>
</dbReference>
<dbReference type="KEGG" id="ssck:SPSK_04550"/>
<dbReference type="GO" id="GO:0006777">
    <property type="term" value="P:Mo-molybdopterin cofactor biosynthetic process"/>
    <property type="evidence" value="ECO:0007669"/>
    <property type="project" value="UniProtKB-KW"/>
</dbReference>
<evidence type="ECO:0000256" key="2">
    <source>
        <dbReference type="ARBA" id="ARBA00005046"/>
    </source>
</evidence>
<dbReference type="EMBL" id="AXCR01000010">
    <property type="protein sequence ID" value="KJR83175.1"/>
    <property type="molecule type" value="Genomic_DNA"/>
</dbReference>
<gene>
    <name evidence="8" type="ORF">SPSK_04550</name>
</gene>
<evidence type="ECO:0000256" key="1">
    <source>
        <dbReference type="ARBA" id="ARBA00001637"/>
    </source>
</evidence>
<evidence type="ECO:0000313" key="8">
    <source>
        <dbReference type="EMBL" id="KJR83175.1"/>
    </source>
</evidence>
<dbReference type="Gene3D" id="3.30.70.640">
    <property type="entry name" value="Molybdopterin cofactor biosynthesis C (MoaC) domain"/>
    <property type="match status" value="1"/>
</dbReference>
<dbReference type="RefSeq" id="XP_016585851.1">
    <property type="nucleotide sequence ID" value="XM_016731353.1"/>
</dbReference>
<dbReference type="InterPro" id="IPR050105">
    <property type="entry name" value="MoCo_biosynth_MoaA/MoaC"/>
</dbReference>
<dbReference type="OrthoDB" id="429626at2759"/>
<comment type="pathway">
    <text evidence="2">Cofactor biosynthesis; molybdopterin biosynthesis.</text>
</comment>
<dbReference type="GeneID" id="27666630"/>
<dbReference type="InterPro" id="IPR002820">
    <property type="entry name" value="Mopterin_CF_biosynth-C_dom"/>
</dbReference>
<dbReference type="EC" id="4.6.1.17" evidence="3"/>
<keyword evidence="4" id="KW-0501">Molybdenum cofactor biosynthesis</keyword>
<name>A0A0F2M336_SPOSC</name>
<accession>A0A0F2M336</accession>
<feature type="domain" description="Molybdopterin cofactor biosynthesis C (MoaC)" evidence="7">
    <location>
        <begin position="58"/>
        <end position="211"/>
    </location>
</feature>
<dbReference type="GO" id="GO:0061798">
    <property type="term" value="F:GTP 3',8'-cyclase activity"/>
    <property type="evidence" value="ECO:0007669"/>
    <property type="project" value="TreeGrafter"/>
</dbReference>
<reference evidence="8 9" key="1">
    <citation type="journal article" date="2014" name="BMC Genomics">
        <title>Comparative genomics of the major fungal agents of human and animal Sporotrichosis: Sporothrix schenckii and Sporothrix brasiliensis.</title>
        <authorList>
            <person name="Teixeira M.M."/>
            <person name="de Almeida L.G."/>
            <person name="Kubitschek-Barreira P."/>
            <person name="Alves F.L."/>
            <person name="Kioshima E.S."/>
            <person name="Abadio A.K."/>
            <person name="Fernandes L."/>
            <person name="Derengowski L.S."/>
            <person name="Ferreira K.S."/>
            <person name="Souza R.C."/>
            <person name="Ruiz J.C."/>
            <person name="de Andrade N.C."/>
            <person name="Paes H.C."/>
            <person name="Nicola A.M."/>
            <person name="Albuquerque P."/>
            <person name="Gerber A.L."/>
            <person name="Martins V.P."/>
            <person name="Peconick L.D."/>
            <person name="Neto A.V."/>
            <person name="Chaucanez C.B."/>
            <person name="Silva P.A."/>
            <person name="Cunha O.L."/>
            <person name="de Oliveira F.F."/>
            <person name="dos Santos T.C."/>
            <person name="Barros A.L."/>
            <person name="Soares M.A."/>
            <person name="de Oliveira L.M."/>
            <person name="Marini M.M."/>
            <person name="Villalobos-Duno H."/>
            <person name="Cunha M.M."/>
            <person name="de Hoog S."/>
            <person name="da Silveira J.F."/>
            <person name="Henrissat B."/>
            <person name="Nino-Vega G.A."/>
            <person name="Cisalpino P.S."/>
            <person name="Mora-Montes H.M."/>
            <person name="Almeida S.R."/>
            <person name="Stajich J.E."/>
            <person name="Lopes-Bezerra L.M."/>
            <person name="Vasconcelos A.T."/>
            <person name="Felipe M.S."/>
        </authorList>
    </citation>
    <scope>NUCLEOTIDE SEQUENCE [LARGE SCALE GENOMIC DNA]</scope>
    <source>
        <strain evidence="8 9">1099-18</strain>
    </source>
</reference>
<sequence length="227" mass="24043">MTASPVACSISQRKVFYSTAGRLGRKNDGKTGGRTASQHTVEEEPRLTHVSASGTAHMVPVGEKAVTSRTAEAACTVRFSSPVAVALVRANDMAKGDVLGVARIAGIMAAKRTADLIPLCHPLALSQVAVDLAVSGAHNNNDDYNDNNDNNDDDYGHVDIRTTVRCEGKTGVEMEALTAASVAALTVFDMCKAVDKGMRIDGLRVVFKDGGKSGRWEEKGAPETKER</sequence>
<dbReference type="SUPFAM" id="SSF55040">
    <property type="entry name" value="Molybdenum cofactor biosynthesis protein C, MoaC"/>
    <property type="match status" value="1"/>
</dbReference>
<dbReference type="NCBIfam" id="NF006870">
    <property type="entry name" value="PRK09364.1"/>
    <property type="match status" value="1"/>
</dbReference>
<organism evidence="8 9">
    <name type="scientific">Sporothrix schenckii 1099-18</name>
    <dbReference type="NCBI Taxonomy" id="1397361"/>
    <lineage>
        <taxon>Eukaryota</taxon>
        <taxon>Fungi</taxon>
        <taxon>Dikarya</taxon>
        <taxon>Ascomycota</taxon>
        <taxon>Pezizomycotina</taxon>
        <taxon>Sordariomycetes</taxon>
        <taxon>Sordariomycetidae</taxon>
        <taxon>Ophiostomatales</taxon>
        <taxon>Ophiostomataceae</taxon>
        <taxon>Sporothrix</taxon>
    </lineage>
</organism>
<reference evidence="8 9" key="2">
    <citation type="journal article" date="2015" name="Eukaryot. Cell">
        <title>Asexual propagation of a virulent clone complex in a human and feline outbreak of sporotrichosis.</title>
        <authorList>
            <person name="Teixeira Mde M."/>
            <person name="Rodrigues A.M."/>
            <person name="Tsui C.K."/>
            <person name="de Almeida L.G."/>
            <person name="Van Diepeningen A.D."/>
            <person name="van den Ende B.G."/>
            <person name="Fernandes G.F."/>
            <person name="Kano R."/>
            <person name="Hamelin R.C."/>
            <person name="Lopes-Bezerra L.M."/>
            <person name="Vasconcelos A.T."/>
            <person name="de Hoog S."/>
            <person name="de Camargo Z.P."/>
            <person name="Felipe M.S."/>
        </authorList>
    </citation>
    <scope>NUCLEOTIDE SEQUENCE [LARGE SCALE GENOMIC DNA]</scope>
    <source>
        <strain evidence="8 9">1099-18</strain>
    </source>
</reference>
<evidence type="ECO:0000256" key="4">
    <source>
        <dbReference type="ARBA" id="ARBA00023150"/>
    </source>
</evidence>
<dbReference type="GO" id="GO:0061799">
    <property type="term" value="F:cyclic pyranopterin monophosphate synthase activity"/>
    <property type="evidence" value="ECO:0007669"/>
    <property type="project" value="UniProtKB-EC"/>
</dbReference>
<dbReference type="NCBIfam" id="TIGR00581">
    <property type="entry name" value="moaC"/>
    <property type="match status" value="1"/>
</dbReference>
<evidence type="ECO:0000256" key="6">
    <source>
        <dbReference type="SAM" id="MobiDB-lite"/>
    </source>
</evidence>
<dbReference type="InterPro" id="IPR023045">
    <property type="entry name" value="MoaC"/>
</dbReference>
<evidence type="ECO:0000313" key="9">
    <source>
        <dbReference type="Proteomes" id="UP000033710"/>
    </source>
</evidence>
<dbReference type="InterPro" id="IPR036522">
    <property type="entry name" value="MoaC_sf"/>
</dbReference>
<feature type="region of interest" description="Disordered" evidence="6">
    <location>
        <begin position="21"/>
        <end position="44"/>
    </location>
</feature>
<proteinExistence type="inferred from homology"/>
<protein>
    <recommendedName>
        <fullName evidence="3">cyclic pyranopterin monophosphate synthase</fullName>
        <ecNumber evidence="3">4.6.1.17</ecNumber>
    </recommendedName>
</protein>
<dbReference type="CDD" id="cd01420">
    <property type="entry name" value="MoaC_PE"/>
    <property type="match status" value="1"/>
</dbReference>
<dbReference type="Proteomes" id="UP000033710">
    <property type="component" value="Unassembled WGS sequence"/>
</dbReference>
<evidence type="ECO:0000259" key="7">
    <source>
        <dbReference type="Pfam" id="PF01967"/>
    </source>
</evidence>
<dbReference type="AlphaFoldDB" id="A0A0F2M336"/>
<comment type="catalytic activity">
    <reaction evidence="1">
        <text>(8S)-3',8-cyclo-7,8-dihydroguanosine 5'-triphosphate = cyclic pyranopterin phosphate + diphosphate</text>
        <dbReference type="Rhea" id="RHEA:49580"/>
        <dbReference type="ChEBI" id="CHEBI:33019"/>
        <dbReference type="ChEBI" id="CHEBI:59648"/>
        <dbReference type="ChEBI" id="CHEBI:131766"/>
        <dbReference type="EC" id="4.6.1.17"/>
    </reaction>
</comment>